<dbReference type="Pfam" id="PF08270">
    <property type="entry name" value="PRD_Mga"/>
    <property type="match status" value="1"/>
</dbReference>
<dbReference type="GeneID" id="58555363"/>
<dbReference type="PANTHER" id="PTHR30185:SF18">
    <property type="entry name" value="TRANSCRIPTIONAL REGULATOR MTLR"/>
    <property type="match status" value="1"/>
</dbReference>
<dbReference type="Pfam" id="PF05043">
    <property type="entry name" value="Mga"/>
    <property type="match status" value="1"/>
</dbReference>
<dbReference type="InterPro" id="IPR007737">
    <property type="entry name" value="Mga_HTH"/>
</dbReference>
<evidence type="ECO:0000259" key="3">
    <source>
        <dbReference type="Pfam" id="PF05043"/>
    </source>
</evidence>
<dbReference type="AlphaFoldDB" id="G5K9Z0"/>
<protein>
    <submittedName>
        <fullName evidence="5">M protein trans-acting positive regulator (MGA) PRD domain protein</fullName>
    </submittedName>
</protein>
<dbReference type="InterPro" id="IPR013236">
    <property type="entry name" value="Mga_PRD_dom"/>
</dbReference>
<accession>G5K9Z0</accession>
<gene>
    <name evidence="5" type="ORF">STRPS_0810</name>
</gene>
<dbReference type="OrthoDB" id="1711164at2"/>
<keyword evidence="6" id="KW-1185">Reference proteome</keyword>
<dbReference type="InterPro" id="IPR050661">
    <property type="entry name" value="BglG_antiterminators"/>
</dbReference>
<reference evidence="5 6" key="1">
    <citation type="journal article" date="2014" name="Int. J. Syst. Evol. Microbiol.">
        <title>Phylogenomics and the dynamic genome evolution of the genus Streptococcus.</title>
        <authorList>
            <consortium name="The Broad Institute Genome Sequencing Platform"/>
            <person name="Richards V.P."/>
            <person name="Palmer S.R."/>
            <person name="Pavinski Bitar P.D."/>
            <person name="Qin X."/>
            <person name="Weinstock G.M."/>
            <person name="Highlander S.K."/>
            <person name="Town C.D."/>
            <person name="Burne R.A."/>
            <person name="Stanhope M.J."/>
        </authorList>
    </citation>
    <scope>NUCLEOTIDE SEQUENCE [LARGE SCALE GENOMIC DNA]</scope>
    <source>
        <strain evidence="5 6">LQ 940-04</strain>
    </source>
</reference>
<feature type="domain" description="M protein trans-acting positive regulator (MGA) PRD" evidence="4">
    <location>
        <begin position="179"/>
        <end position="398"/>
    </location>
</feature>
<dbReference type="PANTHER" id="PTHR30185">
    <property type="entry name" value="CRYPTIC BETA-GLUCOSIDE BGL OPERON ANTITERMINATOR"/>
    <property type="match status" value="1"/>
</dbReference>
<evidence type="ECO:0000256" key="1">
    <source>
        <dbReference type="ARBA" id="ARBA00023015"/>
    </source>
</evidence>
<evidence type="ECO:0000256" key="2">
    <source>
        <dbReference type="ARBA" id="ARBA00023163"/>
    </source>
</evidence>
<dbReference type="STRING" id="361101.GCA_900102825_00062"/>
<evidence type="ECO:0000259" key="4">
    <source>
        <dbReference type="Pfam" id="PF08270"/>
    </source>
</evidence>
<dbReference type="EMBL" id="AEUY02000005">
    <property type="protein sequence ID" value="EHI64863.1"/>
    <property type="molecule type" value="Genomic_DNA"/>
</dbReference>
<keyword evidence="2" id="KW-0804">Transcription</keyword>
<evidence type="ECO:0000313" key="5">
    <source>
        <dbReference type="EMBL" id="EHI64863.1"/>
    </source>
</evidence>
<keyword evidence="1" id="KW-0805">Transcription regulation</keyword>
<name>G5K9Z0_9STRE</name>
<dbReference type="Proteomes" id="UP000003217">
    <property type="component" value="Unassembled WGS sequence"/>
</dbReference>
<feature type="domain" description="Mga helix-turn-helix" evidence="3">
    <location>
        <begin position="80"/>
        <end position="161"/>
    </location>
</feature>
<proteinExistence type="predicted"/>
<evidence type="ECO:0000313" key="6">
    <source>
        <dbReference type="Proteomes" id="UP000003217"/>
    </source>
</evidence>
<comment type="caution">
    <text evidence="5">The sequence shown here is derived from an EMBL/GenBank/DDBJ whole genome shotgun (WGS) entry which is preliminary data.</text>
</comment>
<dbReference type="RefSeq" id="WP_007895350.1">
    <property type="nucleotide sequence ID" value="NZ_AEUY02000005.1"/>
</dbReference>
<sequence>MITTKELFSNQQLRSFNLLKLLNQEEHCCDYKDICHHLDCSFLTLQTEIAHLSTFSEIKSLPYKGPYLTLDYQKESGPQKLYQSILLETPSLRLIEAIFFESFDSLDELAESLFISLSTLKRLIKRTNHFLQLVYSCYIDFKSISIKGREEDIRLLYLKYFSEAYDCDQWPFVNRVNEKAVMRLIDLIAQELDTPMSHFFFHHLKVVAGVNIIRFAKGYRISQTYSRSTRLFQKLKEDPNLQELAQLFWQDFTQPLDALALSEIFSTYFHQEIMVNPQDDSSQTLPPAPEEPNIISYKEWLETLGTIQKRLSLPIANAEEIAKILHNATILKEHDAYQSYLVYDYKEPYIDYFQKSYPLLLEALKKALLTPFTKRGIDCPEKQAQQLLYSLLVNWDNLFLHLSQSISQQKVLVIEKGTRNTGQFLKAFTGHYFDITIHDHYEIDMRAIRKKYDLVLTDISLEKSEGIDIYFFSQLVPSIALEELNHYLKEKVEQHFMTCLEQTDDPS</sequence>
<organism evidence="5 6">
    <name type="scientific">Streptococcus pseudoporcinus LQ 940-04</name>
    <dbReference type="NCBI Taxonomy" id="875093"/>
    <lineage>
        <taxon>Bacteria</taxon>
        <taxon>Bacillati</taxon>
        <taxon>Bacillota</taxon>
        <taxon>Bacilli</taxon>
        <taxon>Lactobacillales</taxon>
        <taxon>Streptococcaceae</taxon>
        <taxon>Streptococcus</taxon>
    </lineage>
</organism>